<organism evidence="1 2">
    <name type="scientific">Collimonas arenae</name>
    <dbReference type="NCBI Taxonomy" id="279058"/>
    <lineage>
        <taxon>Bacteria</taxon>
        <taxon>Pseudomonadati</taxon>
        <taxon>Pseudomonadota</taxon>
        <taxon>Betaproteobacteria</taxon>
        <taxon>Burkholderiales</taxon>
        <taxon>Oxalobacteraceae</taxon>
        <taxon>Collimonas</taxon>
    </lineage>
</organism>
<evidence type="ECO:0000313" key="1">
    <source>
        <dbReference type="EMBL" id="AMP11237.1"/>
    </source>
</evidence>
<accession>A0A127QMF4</accession>
<reference evidence="1 2" key="1">
    <citation type="submission" date="2015-11" db="EMBL/GenBank/DDBJ databases">
        <title>Exploring the genomic traits of fungus-feeding bacterial genus Collimonas.</title>
        <authorList>
            <person name="Song C."/>
            <person name="Schmidt R."/>
            <person name="de Jager V."/>
            <person name="Krzyzanowska D."/>
            <person name="Jongedijk E."/>
            <person name="Cankar K."/>
            <person name="Beekwilder J."/>
            <person name="van Veen A."/>
            <person name="de Boer W."/>
            <person name="van Veen J.A."/>
            <person name="Garbeva P."/>
        </authorList>
    </citation>
    <scope>NUCLEOTIDE SEQUENCE [LARGE SCALE GENOMIC DNA]</scope>
    <source>
        <strain evidence="1 2">Ter282</strain>
    </source>
</reference>
<evidence type="ECO:0000313" key="2">
    <source>
        <dbReference type="Proteomes" id="UP000071778"/>
    </source>
</evidence>
<dbReference type="PATRIC" id="fig|279058.17.peg.3850"/>
<gene>
    <name evidence="1" type="ORF">CAter282_3551</name>
</gene>
<dbReference type="Proteomes" id="UP000071778">
    <property type="component" value="Chromosome"/>
</dbReference>
<keyword evidence="2" id="KW-1185">Reference proteome</keyword>
<name>A0A127QMF4_9BURK</name>
<dbReference type="AlphaFoldDB" id="A0A127QMF4"/>
<protein>
    <submittedName>
        <fullName evidence="1">Uncharacterized protein</fullName>
    </submittedName>
</protein>
<dbReference type="EMBL" id="CP013235">
    <property type="protein sequence ID" value="AMP11237.1"/>
    <property type="molecule type" value="Genomic_DNA"/>
</dbReference>
<sequence length="54" mass="5919">MSVVDCELFSSANRHGKVGVAMLMQANAGTKPPCDFLLLIFLSGYPDNWNSPFQ</sequence>
<proteinExistence type="predicted"/>